<proteinExistence type="predicted"/>
<gene>
    <name evidence="1" type="ORF">T4A_13767</name>
</gene>
<organism evidence="1 2">
    <name type="scientific">Trichinella pseudospiralis</name>
    <name type="common">Parasitic roundworm</name>
    <dbReference type="NCBI Taxonomy" id="6337"/>
    <lineage>
        <taxon>Eukaryota</taxon>
        <taxon>Metazoa</taxon>
        <taxon>Ecdysozoa</taxon>
        <taxon>Nematoda</taxon>
        <taxon>Enoplea</taxon>
        <taxon>Dorylaimia</taxon>
        <taxon>Trichinellida</taxon>
        <taxon>Trichinellidae</taxon>
        <taxon>Trichinella</taxon>
    </lineage>
</organism>
<sequence length="72" mass="7915">MAPLPANLIRVTRPFENTGLDLALLAFTGEGKKELYLLFTYITIRAVHLEVILDICSAAFHGTQRQAASITV</sequence>
<dbReference type="EMBL" id="JYDR01000179">
    <property type="protein sequence ID" value="KRY66168.1"/>
    <property type="molecule type" value="Genomic_DNA"/>
</dbReference>
<dbReference type="Proteomes" id="UP000054632">
    <property type="component" value="Unassembled WGS sequence"/>
</dbReference>
<evidence type="ECO:0000313" key="1">
    <source>
        <dbReference type="EMBL" id="KRY66168.1"/>
    </source>
</evidence>
<comment type="caution">
    <text evidence="1">The sequence shown here is derived from an EMBL/GenBank/DDBJ whole genome shotgun (WGS) entry which is preliminary data.</text>
</comment>
<reference evidence="1 2" key="1">
    <citation type="submission" date="2015-01" db="EMBL/GenBank/DDBJ databases">
        <title>Evolution of Trichinella species and genotypes.</title>
        <authorList>
            <person name="Korhonen P.K."/>
            <person name="Edoardo P."/>
            <person name="Giuseppe L.R."/>
            <person name="Gasser R.B."/>
        </authorList>
    </citation>
    <scope>NUCLEOTIDE SEQUENCE [LARGE SCALE GENOMIC DNA]</scope>
    <source>
        <strain evidence="1">ISS13</strain>
    </source>
</reference>
<name>A0A0V1DXV1_TRIPS</name>
<evidence type="ECO:0000313" key="2">
    <source>
        <dbReference type="Proteomes" id="UP000054632"/>
    </source>
</evidence>
<protein>
    <submittedName>
        <fullName evidence="1">Uncharacterized protein</fullName>
    </submittedName>
</protein>
<accession>A0A0V1DXV1</accession>
<dbReference type="AlphaFoldDB" id="A0A0V1DXV1"/>